<dbReference type="OrthoDB" id="6707571at2"/>
<proteinExistence type="predicted"/>
<keyword evidence="3 6" id="KW-0812">Transmembrane</keyword>
<dbReference type="PANTHER" id="PTHR32322:SF18">
    <property type="entry name" value="S-ADENOSYLMETHIONINE_S-ADENOSYLHOMOCYSTEINE TRANSPORTER"/>
    <property type="match status" value="1"/>
</dbReference>
<dbReference type="AlphaFoldDB" id="A0A1T4WGN6"/>
<evidence type="ECO:0000256" key="1">
    <source>
        <dbReference type="ARBA" id="ARBA00004651"/>
    </source>
</evidence>
<dbReference type="InterPro" id="IPR000620">
    <property type="entry name" value="EamA_dom"/>
</dbReference>
<keyword evidence="9" id="KW-1185">Reference proteome</keyword>
<feature type="transmembrane region" description="Helical" evidence="6">
    <location>
        <begin position="66"/>
        <end position="87"/>
    </location>
</feature>
<dbReference type="InterPro" id="IPR037185">
    <property type="entry name" value="EmrE-like"/>
</dbReference>
<dbReference type="STRING" id="1121442.SAMN02745702_02243"/>
<evidence type="ECO:0000313" key="8">
    <source>
        <dbReference type="EMBL" id="SKA76483.1"/>
    </source>
</evidence>
<dbReference type="Gene3D" id="1.10.3730.20">
    <property type="match status" value="1"/>
</dbReference>
<feature type="transmembrane region" description="Helical" evidence="6">
    <location>
        <begin position="237"/>
        <end position="256"/>
    </location>
</feature>
<keyword evidence="2" id="KW-1003">Cell membrane</keyword>
<feature type="transmembrane region" description="Helical" evidence="6">
    <location>
        <begin position="122"/>
        <end position="141"/>
    </location>
</feature>
<feature type="transmembrane region" description="Helical" evidence="6">
    <location>
        <begin position="93"/>
        <end position="115"/>
    </location>
</feature>
<dbReference type="GO" id="GO:0005886">
    <property type="term" value="C:plasma membrane"/>
    <property type="evidence" value="ECO:0007669"/>
    <property type="project" value="UniProtKB-SubCell"/>
</dbReference>
<feature type="transmembrane region" description="Helical" evidence="6">
    <location>
        <begin position="7"/>
        <end position="25"/>
    </location>
</feature>
<keyword evidence="5 6" id="KW-0472">Membrane</keyword>
<evidence type="ECO:0000256" key="5">
    <source>
        <dbReference type="ARBA" id="ARBA00023136"/>
    </source>
</evidence>
<feature type="transmembrane region" description="Helical" evidence="6">
    <location>
        <begin position="181"/>
        <end position="199"/>
    </location>
</feature>
<name>A0A1T4WGN6_9BACT</name>
<feature type="domain" description="EamA" evidence="7">
    <location>
        <begin position="5"/>
        <end position="138"/>
    </location>
</feature>
<accession>A0A1T4WGN6</accession>
<reference evidence="8 9" key="1">
    <citation type="submission" date="2017-02" db="EMBL/GenBank/DDBJ databases">
        <authorList>
            <person name="Peterson S.W."/>
        </authorList>
    </citation>
    <scope>NUCLEOTIDE SEQUENCE [LARGE SCALE GENOMIC DNA]</scope>
    <source>
        <strain evidence="8 9">DSM 18034</strain>
    </source>
</reference>
<feature type="transmembrane region" description="Helical" evidence="6">
    <location>
        <begin position="37"/>
        <end position="54"/>
    </location>
</feature>
<dbReference type="RefSeq" id="WP_078685521.1">
    <property type="nucleotide sequence ID" value="NZ_FUYA01000007.1"/>
</dbReference>
<dbReference type="Proteomes" id="UP000189733">
    <property type="component" value="Unassembled WGS sequence"/>
</dbReference>
<dbReference type="EMBL" id="FUYA01000007">
    <property type="protein sequence ID" value="SKA76483.1"/>
    <property type="molecule type" value="Genomic_DNA"/>
</dbReference>
<dbReference type="PANTHER" id="PTHR32322">
    <property type="entry name" value="INNER MEMBRANE TRANSPORTER"/>
    <property type="match status" value="1"/>
</dbReference>
<feature type="transmembrane region" description="Helical" evidence="6">
    <location>
        <begin position="262"/>
        <end position="280"/>
    </location>
</feature>
<gene>
    <name evidence="8" type="ORF">SAMN02745702_02243</name>
</gene>
<dbReference type="Pfam" id="PF00892">
    <property type="entry name" value="EamA"/>
    <property type="match status" value="2"/>
</dbReference>
<feature type="transmembrane region" description="Helical" evidence="6">
    <location>
        <begin position="147"/>
        <end position="169"/>
    </location>
</feature>
<feature type="domain" description="EamA" evidence="7">
    <location>
        <begin position="151"/>
        <end position="279"/>
    </location>
</feature>
<dbReference type="InterPro" id="IPR050638">
    <property type="entry name" value="AA-Vitamin_Transporters"/>
</dbReference>
<organism evidence="8 9">
    <name type="scientific">Desulfobaculum bizertense DSM 18034</name>
    <dbReference type="NCBI Taxonomy" id="1121442"/>
    <lineage>
        <taxon>Bacteria</taxon>
        <taxon>Pseudomonadati</taxon>
        <taxon>Thermodesulfobacteriota</taxon>
        <taxon>Desulfovibrionia</taxon>
        <taxon>Desulfovibrionales</taxon>
        <taxon>Desulfovibrionaceae</taxon>
        <taxon>Desulfobaculum</taxon>
    </lineage>
</organism>
<evidence type="ECO:0000256" key="2">
    <source>
        <dbReference type="ARBA" id="ARBA00022475"/>
    </source>
</evidence>
<evidence type="ECO:0000313" key="9">
    <source>
        <dbReference type="Proteomes" id="UP000189733"/>
    </source>
</evidence>
<sequence length="292" mass="31235">MNSAKGYLYVFTAAVLWGITGPLAKYAFSLGIEPLEIAFWRCVIPFFPFAFQAIRGGSLTIAKNDIPLVGGFGLICIAAFYGVYQLAIQEGGAALACVLMYTSPAWVAIAARLFLKEKLTPVKLAAVCATLLGVAGVSGVLGGGSEVTGLALILGVLSGMTYAMYFIFGKLLLPRYTTPQLFIWGLPLGAVLLFPFVEFHDKTPYVWGAIFAICILSTYLAYTVYCAGLVHLEATRASIIATIEPVVASSMAFVWWGEHFSFAGYIGSALILGAVLLMILDGRKHQAPCTQS</sequence>
<evidence type="ECO:0000256" key="3">
    <source>
        <dbReference type="ARBA" id="ARBA00022692"/>
    </source>
</evidence>
<keyword evidence="4 6" id="KW-1133">Transmembrane helix</keyword>
<feature type="transmembrane region" description="Helical" evidence="6">
    <location>
        <begin position="205"/>
        <end position="225"/>
    </location>
</feature>
<evidence type="ECO:0000256" key="4">
    <source>
        <dbReference type="ARBA" id="ARBA00022989"/>
    </source>
</evidence>
<comment type="subcellular location">
    <subcellularLocation>
        <location evidence="1">Cell membrane</location>
        <topology evidence="1">Multi-pass membrane protein</topology>
    </subcellularLocation>
</comment>
<evidence type="ECO:0000259" key="7">
    <source>
        <dbReference type="Pfam" id="PF00892"/>
    </source>
</evidence>
<evidence type="ECO:0000256" key="6">
    <source>
        <dbReference type="SAM" id="Phobius"/>
    </source>
</evidence>
<protein>
    <submittedName>
        <fullName evidence="8">Permease of the drug/metabolite transporter (DMT) superfamily</fullName>
    </submittedName>
</protein>
<dbReference type="SUPFAM" id="SSF103481">
    <property type="entry name" value="Multidrug resistance efflux transporter EmrE"/>
    <property type="match status" value="2"/>
</dbReference>